<evidence type="ECO:0000313" key="2">
    <source>
        <dbReference type="EMBL" id="MEI5983318.1"/>
    </source>
</evidence>
<name>A0ABU8I1B4_9SPHI</name>
<feature type="domain" description="N-acetyltransferase" evidence="1">
    <location>
        <begin position="2"/>
        <end position="161"/>
    </location>
</feature>
<reference evidence="2 3" key="1">
    <citation type="submission" date="2024-01" db="EMBL/GenBank/DDBJ databases">
        <title>Sphingobacterium tenebrionis sp. nov., a novel endophyte isolated from tenebrio molitor intestines.</title>
        <authorList>
            <person name="Zhang C."/>
        </authorList>
    </citation>
    <scope>NUCLEOTIDE SEQUENCE [LARGE SCALE GENOMIC DNA]</scope>
    <source>
        <strain evidence="2 3">PU5-4</strain>
    </source>
</reference>
<gene>
    <name evidence="2" type="ORF">VJ786_00245</name>
</gene>
<sequence length="162" mass="18582">MIKIIPATVNDARIIHELAHAIWYPTYKDVISLDQIDFMLEKSYTEEALIAAMEADVSFYILLERGFPVGFMSLEPQKECLRIGKLYLLPNTQGKGYGKVFIDFAAEQALKAGITALELNVNRNNPAYGFYLKQDFEVVESVDIPYYQYVLNDYVMRKPLQP</sequence>
<dbReference type="PROSITE" id="PS51186">
    <property type="entry name" value="GNAT"/>
    <property type="match status" value="1"/>
</dbReference>
<keyword evidence="3" id="KW-1185">Reference proteome</keyword>
<dbReference type="Proteomes" id="UP001363035">
    <property type="component" value="Unassembled WGS sequence"/>
</dbReference>
<evidence type="ECO:0000259" key="1">
    <source>
        <dbReference type="PROSITE" id="PS51186"/>
    </source>
</evidence>
<proteinExistence type="predicted"/>
<dbReference type="InterPro" id="IPR016181">
    <property type="entry name" value="Acyl_CoA_acyltransferase"/>
</dbReference>
<comment type="caution">
    <text evidence="2">The sequence shown here is derived from an EMBL/GenBank/DDBJ whole genome shotgun (WGS) entry which is preliminary data.</text>
</comment>
<accession>A0ABU8I1B4</accession>
<dbReference type="EMBL" id="JAYLLN010000001">
    <property type="protein sequence ID" value="MEI5983318.1"/>
    <property type="molecule type" value="Genomic_DNA"/>
</dbReference>
<dbReference type="Pfam" id="PF00583">
    <property type="entry name" value="Acetyltransf_1"/>
    <property type="match status" value="1"/>
</dbReference>
<dbReference type="RefSeq" id="WP_134778342.1">
    <property type="nucleotide sequence ID" value="NZ_JAYLLN010000001.1"/>
</dbReference>
<dbReference type="InterPro" id="IPR000182">
    <property type="entry name" value="GNAT_dom"/>
</dbReference>
<dbReference type="CDD" id="cd04301">
    <property type="entry name" value="NAT_SF"/>
    <property type="match status" value="1"/>
</dbReference>
<dbReference type="Gene3D" id="3.40.630.30">
    <property type="match status" value="1"/>
</dbReference>
<organism evidence="2 3">
    <name type="scientific">Sphingobacterium tenebrionis</name>
    <dbReference type="NCBI Taxonomy" id="3111775"/>
    <lineage>
        <taxon>Bacteria</taxon>
        <taxon>Pseudomonadati</taxon>
        <taxon>Bacteroidota</taxon>
        <taxon>Sphingobacteriia</taxon>
        <taxon>Sphingobacteriales</taxon>
        <taxon>Sphingobacteriaceae</taxon>
        <taxon>Sphingobacterium</taxon>
    </lineage>
</organism>
<dbReference type="SUPFAM" id="SSF55729">
    <property type="entry name" value="Acyl-CoA N-acyltransferases (Nat)"/>
    <property type="match status" value="1"/>
</dbReference>
<evidence type="ECO:0000313" key="3">
    <source>
        <dbReference type="Proteomes" id="UP001363035"/>
    </source>
</evidence>
<protein>
    <submittedName>
        <fullName evidence="2">GNAT family N-acetyltransferase</fullName>
    </submittedName>
</protein>